<comment type="similarity">
    <text evidence="7">Belongs to the PIGP family.</text>
</comment>
<dbReference type="EMBL" id="KQ414672">
    <property type="protein sequence ID" value="KOC64212.1"/>
    <property type="molecule type" value="Genomic_DNA"/>
</dbReference>
<dbReference type="PANTHER" id="PTHR46346">
    <property type="entry name" value="PHOSPHATIDYLINOSITOL N-ACETYLGLUCOSAMINYLTRANSFERASE SUBUNIT P"/>
    <property type="match status" value="1"/>
</dbReference>
<dbReference type="GO" id="GO:0006506">
    <property type="term" value="P:GPI anchor biosynthetic process"/>
    <property type="evidence" value="ECO:0007669"/>
    <property type="project" value="UniProtKB-UniPathway"/>
</dbReference>
<keyword evidence="7 10" id="KW-0808">Transferase</keyword>
<dbReference type="OrthoDB" id="690928at2759"/>
<keyword evidence="3 7" id="KW-0337">GPI-anchor biosynthesis</keyword>
<evidence type="ECO:0000256" key="7">
    <source>
        <dbReference type="PIRNR" id="PIRNR008765"/>
    </source>
</evidence>
<dbReference type="GO" id="GO:0005783">
    <property type="term" value="C:endoplasmic reticulum"/>
    <property type="evidence" value="ECO:0007669"/>
    <property type="project" value="TreeGrafter"/>
</dbReference>
<keyword evidence="11" id="KW-1185">Reference proteome</keyword>
<keyword evidence="6 7" id="KW-0472">Membrane</keyword>
<feature type="domain" description="PIG-P" evidence="9">
    <location>
        <begin position="11"/>
        <end position="122"/>
    </location>
</feature>
<keyword evidence="4 8" id="KW-0812">Transmembrane</keyword>
<dbReference type="Pfam" id="PF08510">
    <property type="entry name" value="PIG-P"/>
    <property type="match status" value="1"/>
</dbReference>
<comment type="function">
    <text evidence="7">Part of the complex catalyzing the transfer of N-acetylglucosamine from UDP-N-acetylglucosamine to phosphatidylinositol, the first step of GPI biosynthesis.</text>
</comment>
<dbReference type="InterPro" id="IPR016542">
    <property type="entry name" value="PIG-P_GPI19"/>
</dbReference>
<dbReference type="UniPathway" id="UPA00196"/>
<gene>
    <name evidence="10" type="ORF">WH47_12514</name>
</gene>
<evidence type="ECO:0000313" key="10">
    <source>
        <dbReference type="EMBL" id="KOC64212.1"/>
    </source>
</evidence>
<keyword evidence="5 8" id="KW-1133">Transmembrane helix</keyword>
<evidence type="ECO:0000256" key="5">
    <source>
        <dbReference type="ARBA" id="ARBA00022989"/>
    </source>
</evidence>
<comment type="subcellular location">
    <subcellularLocation>
        <location evidence="1">Membrane</location>
        <topology evidence="1">Multi-pass membrane protein</topology>
    </subcellularLocation>
</comment>
<evidence type="ECO:0000313" key="11">
    <source>
        <dbReference type="Proteomes" id="UP000053825"/>
    </source>
</evidence>
<dbReference type="PIRSF" id="PIRSF008765">
    <property type="entry name" value="PIG-P_GPI19"/>
    <property type="match status" value="1"/>
</dbReference>
<evidence type="ECO:0000256" key="6">
    <source>
        <dbReference type="ARBA" id="ARBA00023136"/>
    </source>
</evidence>
<accession>A0A0L7R060</accession>
<evidence type="ECO:0000256" key="4">
    <source>
        <dbReference type="ARBA" id="ARBA00022692"/>
    </source>
</evidence>
<comment type="pathway">
    <text evidence="2 7">Glycolipid biosynthesis; glycosylphosphatidylinositol-anchor biosynthesis.</text>
</comment>
<proteinExistence type="inferred from homology"/>
<evidence type="ECO:0000259" key="9">
    <source>
        <dbReference type="Pfam" id="PF08510"/>
    </source>
</evidence>
<evidence type="ECO:0000256" key="8">
    <source>
        <dbReference type="SAM" id="Phobius"/>
    </source>
</evidence>
<evidence type="ECO:0000256" key="2">
    <source>
        <dbReference type="ARBA" id="ARBA00004687"/>
    </source>
</evidence>
<sequence>MEHTPAPYGPRSVYGYALYIGSNMLFLLFLLWAVIPDEVLHNLGLTYWPSKYWAVAIPIWALTTLATFAFIIYPAINLSMTPDIDDIVTITDKYSCSRNETVSGGISPVFDIPITEVCRKLYLPRKEK</sequence>
<dbReference type="STRING" id="597456.A0A0L7R060"/>
<dbReference type="InterPro" id="IPR052263">
    <property type="entry name" value="GPI_Anchor_Biosynth"/>
</dbReference>
<dbReference type="PANTHER" id="PTHR46346:SF1">
    <property type="entry name" value="PHOSPHATIDYLINOSITOL N-ACETYLGLUCOSAMINYLTRANSFERASE SUBUNIT P"/>
    <property type="match status" value="1"/>
</dbReference>
<keyword evidence="10" id="KW-0328">Glycosyltransferase</keyword>
<dbReference type="GO" id="GO:0016020">
    <property type="term" value="C:membrane"/>
    <property type="evidence" value="ECO:0007669"/>
    <property type="project" value="UniProtKB-SubCell"/>
</dbReference>
<name>A0A0L7R060_9HYME</name>
<organism evidence="10 11">
    <name type="scientific">Habropoda laboriosa</name>
    <dbReference type="NCBI Taxonomy" id="597456"/>
    <lineage>
        <taxon>Eukaryota</taxon>
        <taxon>Metazoa</taxon>
        <taxon>Ecdysozoa</taxon>
        <taxon>Arthropoda</taxon>
        <taxon>Hexapoda</taxon>
        <taxon>Insecta</taxon>
        <taxon>Pterygota</taxon>
        <taxon>Neoptera</taxon>
        <taxon>Endopterygota</taxon>
        <taxon>Hymenoptera</taxon>
        <taxon>Apocrita</taxon>
        <taxon>Aculeata</taxon>
        <taxon>Apoidea</taxon>
        <taxon>Anthophila</taxon>
        <taxon>Apidae</taxon>
        <taxon>Habropoda</taxon>
    </lineage>
</organism>
<dbReference type="InterPro" id="IPR013717">
    <property type="entry name" value="PIG-P"/>
</dbReference>
<evidence type="ECO:0000256" key="3">
    <source>
        <dbReference type="ARBA" id="ARBA00022502"/>
    </source>
</evidence>
<feature type="transmembrane region" description="Helical" evidence="8">
    <location>
        <begin position="12"/>
        <end position="35"/>
    </location>
</feature>
<reference evidence="10 11" key="1">
    <citation type="submission" date="2015-07" db="EMBL/GenBank/DDBJ databases">
        <title>The genome of Habropoda laboriosa.</title>
        <authorList>
            <person name="Pan H."/>
            <person name="Kapheim K."/>
        </authorList>
    </citation>
    <scope>NUCLEOTIDE SEQUENCE [LARGE SCALE GENOMIC DNA]</scope>
    <source>
        <strain evidence="10">0110345459</strain>
    </source>
</reference>
<protein>
    <recommendedName>
        <fullName evidence="7">Phosphatidylinositol N-acetylglucosaminyltransferase subunit P</fullName>
    </recommendedName>
</protein>
<dbReference type="GO" id="GO:0017176">
    <property type="term" value="F:phosphatidylinositol N-acetylglucosaminyltransferase activity"/>
    <property type="evidence" value="ECO:0007669"/>
    <property type="project" value="UniProtKB-UniRule"/>
</dbReference>
<evidence type="ECO:0000256" key="1">
    <source>
        <dbReference type="ARBA" id="ARBA00004141"/>
    </source>
</evidence>
<dbReference type="AlphaFoldDB" id="A0A0L7R060"/>
<feature type="transmembrane region" description="Helical" evidence="8">
    <location>
        <begin position="55"/>
        <end position="76"/>
    </location>
</feature>
<dbReference type="Proteomes" id="UP000053825">
    <property type="component" value="Unassembled WGS sequence"/>
</dbReference>